<dbReference type="Gene3D" id="3.30.720.110">
    <property type="match status" value="1"/>
</dbReference>
<reference evidence="3" key="1">
    <citation type="submission" date="2018-12" db="EMBL/GenBank/DDBJ databases">
        <title>Tengunoibacter tsumagoiensis gen. nov., sp. nov., Dictyobacter kobayashii sp. nov., D. alpinus sp. nov., and D. joshuensis sp. nov. and description of Dictyobacteraceae fam. nov. within the order Ktedonobacterales isolated from Tengu-no-mugimeshi.</title>
        <authorList>
            <person name="Wang C.M."/>
            <person name="Zheng Y."/>
            <person name="Sakai Y."/>
            <person name="Toyoda A."/>
            <person name="Minakuchi Y."/>
            <person name="Abe K."/>
            <person name="Yokota A."/>
            <person name="Yabe S."/>
        </authorList>
    </citation>
    <scope>NUCLEOTIDE SEQUENCE [LARGE SCALE GENOMIC DNA]</scope>
    <source>
        <strain evidence="3">S-27</strain>
    </source>
</reference>
<dbReference type="InterPro" id="IPR009725">
    <property type="entry name" value="3_dmu_93_MTrfase"/>
</dbReference>
<dbReference type="Pfam" id="PF06983">
    <property type="entry name" value="3-dmu-9_3-mt"/>
    <property type="match status" value="1"/>
</dbReference>
<sequence length="137" mass="15561">MADTKQRITTFLMFEGQAEEAMNYYISIFEQAEILSIRRYGPGEAGDEGSVMLATFSLYGQVFMCIDSNVKHQFTFTPAISLYVTCMTDEEIERHFARLSQDGQVLMPLGEYPGIGKFGWVADRYGVSWQLNLEQNA</sequence>
<dbReference type="OrthoDB" id="9806473at2"/>
<dbReference type="RefSeq" id="WP_126598708.1">
    <property type="nucleotide sequence ID" value="NZ_BIFQ01000001.1"/>
</dbReference>
<accession>A0A401ZKR9</accession>
<protein>
    <submittedName>
        <fullName evidence="2">VOC family protein</fullName>
    </submittedName>
</protein>
<dbReference type="InterPro" id="IPR028973">
    <property type="entry name" value="PhnB-like"/>
</dbReference>
<evidence type="ECO:0000259" key="1">
    <source>
        <dbReference type="Pfam" id="PF06983"/>
    </source>
</evidence>
<dbReference type="PIRSF" id="PIRSF021700">
    <property type="entry name" value="3_dmu_93_MTrfase"/>
    <property type="match status" value="1"/>
</dbReference>
<evidence type="ECO:0000313" key="3">
    <source>
        <dbReference type="Proteomes" id="UP000287224"/>
    </source>
</evidence>
<dbReference type="PANTHER" id="PTHR33990:SF4">
    <property type="entry name" value="PHNB-LIKE DOMAIN-CONTAINING PROTEIN"/>
    <property type="match status" value="1"/>
</dbReference>
<gene>
    <name evidence="2" type="ORF">KDAU_47720</name>
</gene>
<name>A0A401ZKR9_9CHLR</name>
<evidence type="ECO:0000313" key="2">
    <source>
        <dbReference type="EMBL" id="GCE07443.1"/>
    </source>
</evidence>
<dbReference type="Proteomes" id="UP000287224">
    <property type="component" value="Unassembled WGS sequence"/>
</dbReference>
<dbReference type="PANTHER" id="PTHR33990">
    <property type="entry name" value="PROTEIN YJDN-RELATED"/>
    <property type="match status" value="1"/>
</dbReference>
<comment type="caution">
    <text evidence="2">The sequence shown here is derived from an EMBL/GenBank/DDBJ whole genome shotgun (WGS) entry which is preliminary data.</text>
</comment>
<dbReference type="CDD" id="cd06588">
    <property type="entry name" value="PhnB_like"/>
    <property type="match status" value="1"/>
</dbReference>
<dbReference type="SUPFAM" id="SSF54593">
    <property type="entry name" value="Glyoxalase/Bleomycin resistance protein/Dihydroxybiphenyl dioxygenase"/>
    <property type="match status" value="1"/>
</dbReference>
<feature type="domain" description="PhnB-like" evidence="1">
    <location>
        <begin position="6"/>
        <end position="131"/>
    </location>
</feature>
<dbReference type="AlphaFoldDB" id="A0A401ZKR9"/>
<proteinExistence type="predicted"/>
<dbReference type="InterPro" id="IPR029068">
    <property type="entry name" value="Glyas_Bleomycin-R_OHBP_Dase"/>
</dbReference>
<keyword evidence="3" id="KW-1185">Reference proteome</keyword>
<dbReference type="EMBL" id="BIFQ01000001">
    <property type="protein sequence ID" value="GCE07443.1"/>
    <property type="molecule type" value="Genomic_DNA"/>
</dbReference>
<dbReference type="Gene3D" id="3.30.720.100">
    <property type="match status" value="1"/>
</dbReference>
<organism evidence="2 3">
    <name type="scientific">Dictyobacter aurantiacus</name>
    <dbReference type="NCBI Taxonomy" id="1936993"/>
    <lineage>
        <taxon>Bacteria</taxon>
        <taxon>Bacillati</taxon>
        <taxon>Chloroflexota</taxon>
        <taxon>Ktedonobacteria</taxon>
        <taxon>Ktedonobacterales</taxon>
        <taxon>Dictyobacteraceae</taxon>
        <taxon>Dictyobacter</taxon>
    </lineage>
</organism>